<evidence type="ECO:0000313" key="2">
    <source>
        <dbReference type="Proteomes" id="UP000192940"/>
    </source>
</evidence>
<evidence type="ECO:0000313" key="1">
    <source>
        <dbReference type="EMBL" id="SMF88088.1"/>
    </source>
</evidence>
<dbReference type="Proteomes" id="UP000192940">
    <property type="component" value="Chromosome I"/>
</dbReference>
<dbReference type="STRING" id="1313296.SAMN05661091_4107"/>
<dbReference type="EMBL" id="LT840184">
    <property type="protein sequence ID" value="SMF88088.1"/>
    <property type="molecule type" value="Genomic_DNA"/>
</dbReference>
<proteinExistence type="predicted"/>
<dbReference type="AlphaFoldDB" id="A0A1X7HK03"/>
<protein>
    <submittedName>
        <fullName evidence="1">Uncharacterized protein</fullName>
    </submittedName>
</protein>
<name>A0A1X7HK03_9BACL</name>
<sequence>MTQINEIPVEVMSHYNNLHIFSESGLVNPAKIDFVLMEIAMIERDFPRIRESQ</sequence>
<keyword evidence="2" id="KW-1185">Reference proteome</keyword>
<reference evidence="2" key="1">
    <citation type="submission" date="2017-04" db="EMBL/GenBank/DDBJ databases">
        <authorList>
            <person name="Varghese N."/>
            <person name="Submissions S."/>
        </authorList>
    </citation>
    <scope>NUCLEOTIDE SEQUENCE [LARGE SCALE GENOMIC DNA]</scope>
    <source>
        <strain evidence="2">N3/975</strain>
    </source>
</reference>
<accession>A0A1X7HK03</accession>
<organism evidence="1 2">
    <name type="scientific">Paenibacillus uliginis N3/975</name>
    <dbReference type="NCBI Taxonomy" id="1313296"/>
    <lineage>
        <taxon>Bacteria</taxon>
        <taxon>Bacillati</taxon>
        <taxon>Bacillota</taxon>
        <taxon>Bacilli</taxon>
        <taxon>Bacillales</taxon>
        <taxon>Paenibacillaceae</taxon>
        <taxon>Paenibacillus</taxon>
    </lineage>
</organism>
<gene>
    <name evidence="1" type="ORF">SAMN05661091_4107</name>
</gene>